<protein>
    <submittedName>
        <fullName evidence="1">Uncharacterized protein</fullName>
    </submittedName>
</protein>
<evidence type="ECO:0000313" key="2">
    <source>
        <dbReference type="Proteomes" id="UP000558089"/>
    </source>
</evidence>
<dbReference type="EMBL" id="WYET01000004">
    <property type="protein sequence ID" value="NVN18227.1"/>
    <property type="molecule type" value="Genomic_DNA"/>
</dbReference>
<dbReference type="RefSeq" id="WP_176620004.1">
    <property type="nucleotide sequence ID" value="NZ_WYET01000004.1"/>
</dbReference>
<name>A0A850NLQ2_9FLAO</name>
<evidence type="ECO:0000313" key="1">
    <source>
        <dbReference type="EMBL" id="NVN18227.1"/>
    </source>
</evidence>
<dbReference type="Proteomes" id="UP000558089">
    <property type="component" value="Unassembled WGS sequence"/>
</dbReference>
<organism evidence="1 2">
    <name type="scientific">Flagellimonas chongwuensis</name>
    <dbReference type="NCBI Taxonomy" id="2697365"/>
    <lineage>
        <taxon>Bacteria</taxon>
        <taxon>Pseudomonadati</taxon>
        <taxon>Bacteroidota</taxon>
        <taxon>Flavobacteriia</taxon>
        <taxon>Flavobacteriales</taxon>
        <taxon>Flavobacteriaceae</taxon>
        <taxon>Flagellimonas</taxon>
    </lineage>
</organism>
<gene>
    <name evidence="1" type="ORF">GUA46_07725</name>
</gene>
<accession>A0A850NLQ2</accession>
<proteinExistence type="predicted"/>
<reference evidence="1 2" key="1">
    <citation type="submission" date="2020-01" db="EMBL/GenBank/DDBJ databases">
        <title>Draft Genome Analysis of Muricauda sp. HICW Isolated from coastal seawater of PR China.</title>
        <authorList>
            <person name="Chen M.-X."/>
        </authorList>
    </citation>
    <scope>NUCLEOTIDE SEQUENCE [LARGE SCALE GENOMIC DNA]</scope>
    <source>
        <strain evidence="1 2">HICW</strain>
    </source>
</reference>
<sequence>MKKLNLRNVSIAFFTIAFLGFQSCSEDGMSGDGETLSQAELQTILNTDDIAGAVDTALAEIIGGNSDESVTVGKEGECYSTEYTETGFVATFNNCVLNGTDNINGTVTATYEVGSEMTTFIATYQDFYVGNIKVNGTRTFEISSSTEQTSVSFSIISDMSIEMEDGSVISENGTKTFTIAFGDSLEGTMISISGSWNVEADGNVYAVETLEDLQGSAACEHMTTGTMVVSKNGLAVTVDFGNGECDDVATLIYPNGATEEISL</sequence>
<comment type="caution">
    <text evidence="1">The sequence shown here is derived from an EMBL/GenBank/DDBJ whole genome shotgun (WGS) entry which is preliminary data.</text>
</comment>
<dbReference type="PROSITE" id="PS51257">
    <property type="entry name" value="PROKAR_LIPOPROTEIN"/>
    <property type="match status" value="1"/>
</dbReference>
<keyword evidence="2" id="KW-1185">Reference proteome</keyword>
<dbReference type="AlphaFoldDB" id="A0A850NLQ2"/>